<dbReference type="PANTHER" id="PTHR46060">
    <property type="entry name" value="MARINER MOS1 TRANSPOSASE-LIKE PROTEIN"/>
    <property type="match status" value="1"/>
</dbReference>
<dbReference type="Proteomes" id="UP000625711">
    <property type="component" value="Unassembled WGS sequence"/>
</dbReference>
<proteinExistence type="predicted"/>
<comment type="caution">
    <text evidence="1">The sequence shown here is derived from an EMBL/GenBank/DDBJ whole genome shotgun (WGS) entry which is preliminary data.</text>
</comment>
<dbReference type="AlphaFoldDB" id="A0A834HYF1"/>
<dbReference type="Gene3D" id="3.30.420.10">
    <property type="entry name" value="Ribonuclease H-like superfamily/Ribonuclease H"/>
    <property type="match status" value="2"/>
</dbReference>
<dbReference type="Pfam" id="PF01359">
    <property type="entry name" value="Transposase_1"/>
    <property type="match status" value="1"/>
</dbReference>
<keyword evidence="2" id="KW-1185">Reference proteome</keyword>
<accession>A0A834HYF1</accession>
<evidence type="ECO:0000313" key="2">
    <source>
        <dbReference type="Proteomes" id="UP000625711"/>
    </source>
</evidence>
<dbReference type="OrthoDB" id="10065579at2759"/>
<dbReference type="GO" id="GO:0003676">
    <property type="term" value="F:nucleic acid binding"/>
    <property type="evidence" value="ECO:0007669"/>
    <property type="project" value="InterPro"/>
</dbReference>
<evidence type="ECO:0000313" key="1">
    <source>
        <dbReference type="EMBL" id="KAF7271262.1"/>
    </source>
</evidence>
<name>A0A834HYF1_RHYFE</name>
<evidence type="ECO:0008006" key="3">
    <source>
        <dbReference type="Google" id="ProtNLM"/>
    </source>
</evidence>
<organism evidence="1 2">
    <name type="scientific">Rhynchophorus ferrugineus</name>
    <name type="common">Red palm weevil</name>
    <name type="synonym">Curculio ferrugineus</name>
    <dbReference type="NCBI Taxonomy" id="354439"/>
    <lineage>
        <taxon>Eukaryota</taxon>
        <taxon>Metazoa</taxon>
        <taxon>Ecdysozoa</taxon>
        <taxon>Arthropoda</taxon>
        <taxon>Hexapoda</taxon>
        <taxon>Insecta</taxon>
        <taxon>Pterygota</taxon>
        <taxon>Neoptera</taxon>
        <taxon>Endopterygota</taxon>
        <taxon>Coleoptera</taxon>
        <taxon>Polyphaga</taxon>
        <taxon>Cucujiformia</taxon>
        <taxon>Curculionidae</taxon>
        <taxon>Dryophthorinae</taxon>
        <taxon>Rhynchophorus</taxon>
    </lineage>
</organism>
<dbReference type="InterPro" id="IPR052709">
    <property type="entry name" value="Transposase-MT_Hybrid"/>
</dbReference>
<dbReference type="InterPro" id="IPR001888">
    <property type="entry name" value="Transposase_1"/>
</dbReference>
<protein>
    <recommendedName>
        <fullName evidence="3">Transposase</fullName>
    </recommendedName>
</protein>
<dbReference type="EMBL" id="JAACXV010013990">
    <property type="protein sequence ID" value="KAF7271262.1"/>
    <property type="molecule type" value="Genomic_DNA"/>
</dbReference>
<dbReference type="InterPro" id="IPR036397">
    <property type="entry name" value="RNaseH_sf"/>
</dbReference>
<sequence length="130" mass="15273">MAFVFWDAHAIIFIAYLEKERAINSDHYIALLDRLKDEIAEKRTHIKKKKVLLHQNNAPCQKSMNWASNYFLIRHLKRMLAGKKFSSNEGVIAETEAYFEANDKSYYNNGIEKLEGRYHQCITLEGNYVE</sequence>
<dbReference type="PANTHER" id="PTHR46060:SF1">
    <property type="entry name" value="MARINER MOS1 TRANSPOSASE-LIKE PROTEIN"/>
    <property type="match status" value="1"/>
</dbReference>
<reference evidence="1" key="1">
    <citation type="submission" date="2020-08" db="EMBL/GenBank/DDBJ databases">
        <title>Genome sequencing and assembly of the red palm weevil Rhynchophorus ferrugineus.</title>
        <authorList>
            <person name="Dias G.B."/>
            <person name="Bergman C.M."/>
            <person name="Manee M."/>
        </authorList>
    </citation>
    <scope>NUCLEOTIDE SEQUENCE</scope>
    <source>
        <strain evidence="1">AA-2017</strain>
        <tissue evidence="1">Whole larva</tissue>
    </source>
</reference>
<gene>
    <name evidence="1" type="ORF">GWI33_015845</name>
</gene>